<evidence type="ECO:0000313" key="1">
    <source>
        <dbReference type="EMBL" id="EJT99756.1"/>
    </source>
</evidence>
<keyword evidence="2" id="KW-1185">Reference proteome</keyword>
<reference evidence="1 2" key="1">
    <citation type="journal article" date="2012" name="Science">
        <title>The Paleozoic origin of enzymatic lignin decomposition reconstructed from 31 fungal genomes.</title>
        <authorList>
            <person name="Floudas D."/>
            <person name="Binder M."/>
            <person name="Riley R."/>
            <person name="Barry K."/>
            <person name="Blanchette R.A."/>
            <person name="Henrissat B."/>
            <person name="Martinez A.T."/>
            <person name="Otillar R."/>
            <person name="Spatafora J.W."/>
            <person name="Yadav J.S."/>
            <person name="Aerts A."/>
            <person name="Benoit I."/>
            <person name="Boyd A."/>
            <person name="Carlson A."/>
            <person name="Copeland A."/>
            <person name="Coutinho P.M."/>
            <person name="de Vries R.P."/>
            <person name="Ferreira P."/>
            <person name="Findley K."/>
            <person name="Foster B."/>
            <person name="Gaskell J."/>
            <person name="Glotzer D."/>
            <person name="Gorecki P."/>
            <person name="Heitman J."/>
            <person name="Hesse C."/>
            <person name="Hori C."/>
            <person name="Igarashi K."/>
            <person name="Jurgens J.A."/>
            <person name="Kallen N."/>
            <person name="Kersten P."/>
            <person name="Kohler A."/>
            <person name="Kuees U."/>
            <person name="Kumar T.K.A."/>
            <person name="Kuo A."/>
            <person name="LaButti K."/>
            <person name="Larrondo L.F."/>
            <person name="Lindquist E."/>
            <person name="Ling A."/>
            <person name="Lombard V."/>
            <person name="Lucas S."/>
            <person name="Lundell T."/>
            <person name="Martin R."/>
            <person name="McLaughlin D.J."/>
            <person name="Morgenstern I."/>
            <person name="Morin E."/>
            <person name="Murat C."/>
            <person name="Nagy L.G."/>
            <person name="Nolan M."/>
            <person name="Ohm R.A."/>
            <person name="Patyshakuliyeva A."/>
            <person name="Rokas A."/>
            <person name="Ruiz-Duenas F.J."/>
            <person name="Sabat G."/>
            <person name="Salamov A."/>
            <person name="Samejima M."/>
            <person name="Schmutz J."/>
            <person name="Slot J.C."/>
            <person name="St John F."/>
            <person name="Stenlid J."/>
            <person name="Sun H."/>
            <person name="Sun S."/>
            <person name="Syed K."/>
            <person name="Tsang A."/>
            <person name="Wiebenga A."/>
            <person name="Young D."/>
            <person name="Pisabarro A."/>
            <person name="Eastwood D.C."/>
            <person name="Martin F."/>
            <person name="Cullen D."/>
            <person name="Grigoriev I.V."/>
            <person name="Hibbett D.S."/>
        </authorList>
    </citation>
    <scope>NUCLEOTIDE SEQUENCE [LARGE SCALE GENOMIC DNA]</scope>
    <source>
        <strain evidence="1 2">DJM-731 SS1</strain>
    </source>
</reference>
<dbReference type="GeneID" id="63684019"/>
<dbReference type="AlphaFoldDB" id="M5G1M4"/>
<proteinExistence type="predicted"/>
<gene>
    <name evidence="1" type="ORF">DACRYDRAFT_109860</name>
</gene>
<organism evidence="1 2">
    <name type="scientific">Dacryopinax primogenitus (strain DJM 731)</name>
    <name type="common">Brown rot fungus</name>
    <dbReference type="NCBI Taxonomy" id="1858805"/>
    <lineage>
        <taxon>Eukaryota</taxon>
        <taxon>Fungi</taxon>
        <taxon>Dikarya</taxon>
        <taxon>Basidiomycota</taxon>
        <taxon>Agaricomycotina</taxon>
        <taxon>Dacrymycetes</taxon>
        <taxon>Dacrymycetales</taxon>
        <taxon>Dacrymycetaceae</taxon>
        <taxon>Dacryopinax</taxon>
    </lineage>
</organism>
<name>M5G1M4_DACPD</name>
<dbReference type="RefSeq" id="XP_040626654.1">
    <property type="nucleotide sequence ID" value="XM_040768957.1"/>
</dbReference>
<protein>
    <submittedName>
        <fullName evidence="1">Uncharacterized protein</fullName>
    </submittedName>
</protein>
<dbReference type="Proteomes" id="UP000030653">
    <property type="component" value="Unassembled WGS sequence"/>
</dbReference>
<sequence>MRCAAARAPCEVDLHFGNPSSLSTLPAVMCMADPVPMDAERSSPSSLENIAGYLNKAVHLRDSEVTATATHPGSASAAELNIQHNDISHSTICLRDSQVALTGTHPSSASSPESGINLQFAFALINYVEAHLDALVNFEDTLALITDDQV</sequence>
<accession>M5G1M4</accession>
<dbReference type="EMBL" id="JH795869">
    <property type="protein sequence ID" value="EJT99756.1"/>
    <property type="molecule type" value="Genomic_DNA"/>
</dbReference>
<evidence type="ECO:0000313" key="2">
    <source>
        <dbReference type="Proteomes" id="UP000030653"/>
    </source>
</evidence>
<dbReference type="HOGENOM" id="CLU_1740470_0_0_1"/>